<sequence>MFNHLSLTSYVMERVGVPNVLYTQLYALTHSLGSMISKLCFVDLRRHYTFVFLPLVEPHVRVSSMTPPSGRHPAMLMCSAYDFYPKPVGLTWRRDGQGVKSDVHSHLEYTLASEEKISCMLKHRMYISLRHRLKVGLGGSDLIILRE</sequence>
<dbReference type="InterPro" id="IPR013783">
    <property type="entry name" value="Ig-like_fold"/>
</dbReference>
<evidence type="ECO:0000313" key="2">
    <source>
        <dbReference type="Ensembl" id="ENSOTSP00005113342.1"/>
    </source>
</evidence>
<proteinExistence type="predicted"/>
<dbReference type="GeneTree" id="ENSGT01120000277313"/>
<reference evidence="2" key="2">
    <citation type="submission" date="2025-08" db="UniProtKB">
        <authorList>
            <consortium name="Ensembl"/>
        </authorList>
    </citation>
    <scope>IDENTIFICATION</scope>
</reference>
<dbReference type="Pfam" id="PF07654">
    <property type="entry name" value="C1-set"/>
    <property type="match status" value="1"/>
</dbReference>
<accession>A0AAZ3P9I5</accession>
<organism evidence="2 3">
    <name type="scientific">Oncorhynchus tshawytscha</name>
    <name type="common">Chinook salmon</name>
    <name type="synonym">Salmo tshawytscha</name>
    <dbReference type="NCBI Taxonomy" id="74940"/>
    <lineage>
        <taxon>Eukaryota</taxon>
        <taxon>Metazoa</taxon>
        <taxon>Chordata</taxon>
        <taxon>Craniata</taxon>
        <taxon>Vertebrata</taxon>
        <taxon>Euteleostomi</taxon>
        <taxon>Actinopterygii</taxon>
        <taxon>Neopterygii</taxon>
        <taxon>Teleostei</taxon>
        <taxon>Protacanthopterygii</taxon>
        <taxon>Salmoniformes</taxon>
        <taxon>Salmonidae</taxon>
        <taxon>Salmoninae</taxon>
        <taxon>Oncorhynchus</taxon>
    </lineage>
</organism>
<dbReference type="SUPFAM" id="SSF48726">
    <property type="entry name" value="Immunoglobulin"/>
    <property type="match status" value="1"/>
</dbReference>
<dbReference type="Proteomes" id="UP000694402">
    <property type="component" value="Unassembled WGS sequence"/>
</dbReference>
<protein>
    <recommendedName>
        <fullName evidence="1">Ig-like domain-containing protein</fullName>
    </recommendedName>
</protein>
<reference evidence="3" key="1">
    <citation type="journal article" date="2018" name="PLoS ONE">
        <title>Chinook salmon (Oncorhynchus tshawytscha) genome and transcriptome.</title>
        <authorList>
            <person name="Christensen K.A."/>
            <person name="Leong J.S."/>
            <person name="Sakhrani D."/>
            <person name="Biagi C.A."/>
            <person name="Minkley D.R."/>
            <person name="Withler R.E."/>
            <person name="Rondeau E.B."/>
            <person name="Koop B.F."/>
            <person name="Devlin R.H."/>
        </authorList>
    </citation>
    <scope>NUCLEOTIDE SEQUENCE [LARGE SCALE GENOMIC DNA]</scope>
</reference>
<dbReference type="PROSITE" id="PS50835">
    <property type="entry name" value="IG_LIKE"/>
    <property type="match status" value="1"/>
</dbReference>
<dbReference type="InterPro" id="IPR036179">
    <property type="entry name" value="Ig-like_dom_sf"/>
</dbReference>
<evidence type="ECO:0000259" key="1">
    <source>
        <dbReference type="PROSITE" id="PS50835"/>
    </source>
</evidence>
<dbReference type="Ensembl" id="ENSOTST00005160917.1">
    <property type="protein sequence ID" value="ENSOTSP00005113342.1"/>
    <property type="gene ID" value="ENSOTSG00005065910.1"/>
</dbReference>
<reference evidence="2" key="3">
    <citation type="submission" date="2025-09" db="UniProtKB">
        <authorList>
            <consortium name="Ensembl"/>
        </authorList>
    </citation>
    <scope>IDENTIFICATION</scope>
</reference>
<keyword evidence="3" id="KW-1185">Reference proteome</keyword>
<dbReference type="InterPro" id="IPR007110">
    <property type="entry name" value="Ig-like_dom"/>
</dbReference>
<dbReference type="AlphaFoldDB" id="A0AAZ3P9I5"/>
<dbReference type="InterPro" id="IPR003597">
    <property type="entry name" value="Ig_C1-set"/>
</dbReference>
<name>A0AAZ3P9I5_ONCTS</name>
<evidence type="ECO:0000313" key="3">
    <source>
        <dbReference type="Proteomes" id="UP000694402"/>
    </source>
</evidence>
<dbReference type="Gene3D" id="2.60.40.10">
    <property type="entry name" value="Immunoglobulins"/>
    <property type="match status" value="1"/>
</dbReference>
<feature type="domain" description="Ig-like" evidence="1">
    <location>
        <begin position="54"/>
        <end position="130"/>
    </location>
</feature>